<dbReference type="Proteomes" id="UP000179270">
    <property type="component" value="Unassembled WGS sequence"/>
</dbReference>
<keyword evidence="1" id="KW-0472">Membrane</keyword>
<protein>
    <submittedName>
        <fullName evidence="2">Uncharacterized protein</fullName>
    </submittedName>
</protein>
<accession>A0A1F7IDR5</accession>
<organism evidence="2 3">
    <name type="scientific">Candidatus Roizmanbacteria bacterium RIFCSPLOWO2_01_FULL_35_13</name>
    <dbReference type="NCBI Taxonomy" id="1802055"/>
    <lineage>
        <taxon>Bacteria</taxon>
        <taxon>Candidatus Roizmaniibacteriota</taxon>
    </lineage>
</organism>
<dbReference type="AlphaFoldDB" id="A0A1F7IDR5"/>
<sequence>MDSFNKIVSFVLGLVVVIVFLAIITGRFNVKKSFQGFGTNAKLTPTPTFIAVPTPASVAVNQTNPSVNTTNIYSKTPTSIPATGSSTILLSAFISTLSLGIYLKRKK</sequence>
<proteinExistence type="predicted"/>
<reference evidence="2 3" key="1">
    <citation type="journal article" date="2016" name="Nat. Commun.">
        <title>Thousands of microbial genomes shed light on interconnected biogeochemical processes in an aquifer system.</title>
        <authorList>
            <person name="Anantharaman K."/>
            <person name="Brown C.T."/>
            <person name="Hug L.A."/>
            <person name="Sharon I."/>
            <person name="Castelle C.J."/>
            <person name="Probst A.J."/>
            <person name="Thomas B.C."/>
            <person name="Singh A."/>
            <person name="Wilkins M.J."/>
            <person name="Karaoz U."/>
            <person name="Brodie E.L."/>
            <person name="Williams K.H."/>
            <person name="Hubbard S.S."/>
            <person name="Banfield J.F."/>
        </authorList>
    </citation>
    <scope>NUCLEOTIDE SEQUENCE [LARGE SCALE GENOMIC DNA]</scope>
</reference>
<gene>
    <name evidence="2" type="ORF">A3A74_05575</name>
</gene>
<evidence type="ECO:0000313" key="2">
    <source>
        <dbReference type="EMBL" id="OGK41489.1"/>
    </source>
</evidence>
<name>A0A1F7IDR5_9BACT</name>
<dbReference type="EMBL" id="MGAF01000018">
    <property type="protein sequence ID" value="OGK41489.1"/>
    <property type="molecule type" value="Genomic_DNA"/>
</dbReference>
<evidence type="ECO:0000256" key="1">
    <source>
        <dbReference type="SAM" id="Phobius"/>
    </source>
</evidence>
<feature type="transmembrane region" description="Helical" evidence="1">
    <location>
        <begin position="80"/>
        <end position="103"/>
    </location>
</feature>
<comment type="caution">
    <text evidence="2">The sequence shown here is derived from an EMBL/GenBank/DDBJ whole genome shotgun (WGS) entry which is preliminary data.</text>
</comment>
<keyword evidence="1" id="KW-1133">Transmembrane helix</keyword>
<keyword evidence="1" id="KW-0812">Transmembrane</keyword>
<evidence type="ECO:0000313" key="3">
    <source>
        <dbReference type="Proteomes" id="UP000179270"/>
    </source>
</evidence>
<feature type="transmembrane region" description="Helical" evidence="1">
    <location>
        <begin position="7"/>
        <end position="28"/>
    </location>
</feature>